<keyword evidence="7 9" id="KW-0472">Membrane</keyword>
<evidence type="ECO:0000256" key="9">
    <source>
        <dbReference type="SAM" id="Phobius"/>
    </source>
</evidence>
<evidence type="ECO:0000256" key="7">
    <source>
        <dbReference type="ARBA" id="ARBA00023136"/>
    </source>
</evidence>
<accession>A0A9W5F0K3</accession>
<gene>
    <name evidence="11" type="primary">tolQ</name>
    <name evidence="11" type="ORF">ERS739223_01233</name>
</gene>
<dbReference type="RefSeq" id="WP_059434132.1">
    <property type="nucleotide sequence ID" value="NZ_FAUY01000001.1"/>
</dbReference>
<comment type="caution">
    <text evidence="11">The sequence shown here is derived from an EMBL/GenBank/DDBJ whole genome shotgun (WGS) entry which is preliminary data.</text>
</comment>
<evidence type="ECO:0000313" key="11">
    <source>
        <dbReference type="EMBL" id="CUU86038.1"/>
    </source>
</evidence>
<feature type="transmembrane region" description="Helical" evidence="9">
    <location>
        <begin position="20"/>
        <end position="39"/>
    </location>
</feature>
<comment type="subcellular location">
    <subcellularLocation>
        <location evidence="1">Cell inner membrane</location>
        <topology evidence="1">Multi-pass membrane protein</topology>
    </subcellularLocation>
    <subcellularLocation>
        <location evidence="8">Membrane</location>
        <topology evidence="8">Multi-pass membrane protein</topology>
    </subcellularLocation>
</comment>
<proteinExistence type="inferred from homology"/>
<keyword evidence="3" id="KW-1003">Cell membrane</keyword>
<feature type="domain" description="MotA/TolQ/ExbB proton channel" evidence="10">
    <location>
        <begin position="72"/>
        <end position="177"/>
    </location>
</feature>
<evidence type="ECO:0000256" key="4">
    <source>
        <dbReference type="ARBA" id="ARBA00022692"/>
    </source>
</evidence>
<dbReference type="EMBL" id="FAVC01000002">
    <property type="protein sequence ID" value="CUU86038.1"/>
    <property type="molecule type" value="Genomic_DNA"/>
</dbReference>
<reference evidence="11 12" key="1">
    <citation type="submission" date="2015-11" db="EMBL/GenBank/DDBJ databases">
        <authorList>
            <consortium name="Pathogen Informatics"/>
        </authorList>
    </citation>
    <scope>NUCLEOTIDE SEQUENCE [LARGE SCALE GENOMIC DNA]</scope>
    <source>
        <strain evidence="11 12">007A-0283</strain>
    </source>
</reference>
<keyword evidence="6 9" id="KW-1133">Transmembrane helix</keyword>
<name>A0A9W5F0K3_CAMHY</name>
<evidence type="ECO:0000313" key="12">
    <source>
        <dbReference type="Proteomes" id="UP000052245"/>
    </source>
</evidence>
<evidence type="ECO:0000256" key="3">
    <source>
        <dbReference type="ARBA" id="ARBA00022475"/>
    </source>
</evidence>
<feature type="transmembrane region" description="Helical" evidence="9">
    <location>
        <begin position="148"/>
        <end position="168"/>
    </location>
</feature>
<feature type="transmembrane region" description="Helical" evidence="9">
    <location>
        <begin position="111"/>
        <end position="128"/>
    </location>
</feature>
<evidence type="ECO:0000259" key="10">
    <source>
        <dbReference type="Pfam" id="PF01618"/>
    </source>
</evidence>
<evidence type="ECO:0000256" key="1">
    <source>
        <dbReference type="ARBA" id="ARBA00004429"/>
    </source>
</evidence>
<sequence length="200" mass="21674">MLSFLDLFLNYLSKSSLVTIFVLSWLSLYFIISFTILFSRYTGLNTWKKKEQAALESILMGAKVSSVDSSLKKCASSFPTKEKLDVCISLAETNATSGLTMLSIIASTSPFIGLFGTVVSILETFAGLGQGGGSSSLSVIAPAISEALVATGCGIFVAIPAYSFNLLIKRKAYEVLSIIRRESNILLSMQEETKQHDQSR</sequence>
<organism evidence="11 12">
    <name type="scientific">Campylobacter hyointestinalis subsp. hyointestinalis</name>
    <dbReference type="NCBI Taxonomy" id="91352"/>
    <lineage>
        <taxon>Bacteria</taxon>
        <taxon>Pseudomonadati</taxon>
        <taxon>Campylobacterota</taxon>
        <taxon>Epsilonproteobacteria</taxon>
        <taxon>Campylobacterales</taxon>
        <taxon>Campylobacteraceae</taxon>
        <taxon>Campylobacter</taxon>
    </lineage>
</organism>
<dbReference type="AlphaFoldDB" id="A0A9W5F0K3"/>
<dbReference type="InterPro" id="IPR050790">
    <property type="entry name" value="ExbB/TolQ_transport"/>
</dbReference>
<dbReference type="GO" id="GO:0005886">
    <property type="term" value="C:plasma membrane"/>
    <property type="evidence" value="ECO:0007669"/>
    <property type="project" value="UniProtKB-SubCell"/>
</dbReference>
<evidence type="ECO:0000256" key="6">
    <source>
        <dbReference type="ARBA" id="ARBA00022989"/>
    </source>
</evidence>
<evidence type="ECO:0000256" key="2">
    <source>
        <dbReference type="ARBA" id="ARBA00022448"/>
    </source>
</evidence>
<dbReference type="GO" id="GO:0017038">
    <property type="term" value="P:protein import"/>
    <property type="evidence" value="ECO:0007669"/>
    <property type="project" value="TreeGrafter"/>
</dbReference>
<dbReference type="PANTHER" id="PTHR30625">
    <property type="entry name" value="PROTEIN TOLQ"/>
    <property type="match status" value="1"/>
</dbReference>
<comment type="similarity">
    <text evidence="8">Belongs to the exbB/tolQ family.</text>
</comment>
<keyword evidence="5 8" id="KW-0653">Protein transport</keyword>
<keyword evidence="2 8" id="KW-0813">Transport</keyword>
<evidence type="ECO:0000256" key="8">
    <source>
        <dbReference type="RuleBase" id="RU004057"/>
    </source>
</evidence>
<dbReference type="Pfam" id="PF01618">
    <property type="entry name" value="MotA_ExbB"/>
    <property type="match status" value="1"/>
</dbReference>
<dbReference type="Proteomes" id="UP000052245">
    <property type="component" value="Unassembled WGS sequence"/>
</dbReference>
<dbReference type="InterPro" id="IPR002898">
    <property type="entry name" value="MotA_ExbB_proton_chnl"/>
</dbReference>
<evidence type="ECO:0000256" key="5">
    <source>
        <dbReference type="ARBA" id="ARBA00022927"/>
    </source>
</evidence>
<protein>
    <submittedName>
        <fullName evidence="11">ExbB\TolQ family transport protein</fullName>
    </submittedName>
</protein>
<keyword evidence="4 9" id="KW-0812">Transmembrane</keyword>
<dbReference type="PANTHER" id="PTHR30625:SF15">
    <property type="entry name" value="BIOPOLYMER TRANSPORT PROTEIN EXBB"/>
    <property type="match status" value="1"/>
</dbReference>